<dbReference type="EMBL" id="CACQ02003933">
    <property type="protein sequence ID" value="CCF40207.1"/>
    <property type="molecule type" value="Genomic_DNA"/>
</dbReference>
<dbReference type="VEuPathDB" id="FungiDB:CH63R_03263"/>
<evidence type="ECO:0000313" key="2">
    <source>
        <dbReference type="EMBL" id="CCF40207.1"/>
    </source>
</evidence>
<evidence type="ECO:0000256" key="1">
    <source>
        <dbReference type="SAM" id="MobiDB-lite"/>
    </source>
</evidence>
<evidence type="ECO:0000313" key="3">
    <source>
        <dbReference type="Proteomes" id="UP000007174"/>
    </source>
</evidence>
<proteinExistence type="predicted"/>
<dbReference type="HOGENOM" id="CLU_1896070_0_0_1"/>
<reference evidence="3" key="1">
    <citation type="journal article" date="2012" name="Nat. Genet.">
        <title>Lifestyle transitions in plant pathogenic Colletotrichum fungi deciphered by genome and transcriptome analyses.</title>
        <authorList>
            <person name="O'Connell R.J."/>
            <person name="Thon M.R."/>
            <person name="Hacquard S."/>
            <person name="Amyotte S.G."/>
            <person name="Kleemann J."/>
            <person name="Torres M.F."/>
            <person name="Damm U."/>
            <person name="Buiate E.A."/>
            <person name="Epstein L."/>
            <person name="Alkan N."/>
            <person name="Altmueller J."/>
            <person name="Alvarado-Balderrama L."/>
            <person name="Bauser C.A."/>
            <person name="Becker C."/>
            <person name="Birren B.W."/>
            <person name="Chen Z."/>
            <person name="Choi J."/>
            <person name="Crouch J.A."/>
            <person name="Duvick J.P."/>
            <person name="Farman M.A."/>
            <person name="Gan P."/>
            <person name="Heiman D."/>
            <person name="Henrissat B."/>
            <person name="Howard R.J."/>
            <person name="Kabbage M."/>
            <person name="Koch C."/>
            <person name="Kracher B."/>
            <person name="Kubo Y."/>
            <person name="Law A.D."/>
            <person name="Lebrun M.-H."/>
            <person name="Lee Y.-H."/>
            <person name="Miyara I."/>
            <person name="Moore N."/>
            <person name="Neumann U."/>
            <person name="Nordstroem K."/>
            <person name="Panaccione D.G."/>
            <person name="Panstruga R."/>
            <person name="Place M."/>
            <person name="Proctor R.H."/>
            <person name="Prusky D."/>
            <person name="Rech G."/>
            <person name="Reinhardt R."/>
            <person name="Rollins J.A."/>
            <person name="Rounsley S."/>
            <person name="Schardl C.L."/>
            <person name="Schwartz D.C."/>
            <person name="Shenoy N."/>
            <person name="Shirasu K."/>
            <person name="Sikhakolli U.R."/>
            <person name="Stueber K."/>
            <person name="Sukno S.A."/>
            <person name="Sweigard J.A."/>
            <person name="Takano Y."/>
            <person name="Takahara H."/>
            <person name="Trail F."/>
            <person name="van der Does H.C."/>
            <person name="Voll L.M."/>
            <person name="Will I."/>
            <person name="Young S."/>
            <person name="Zeng Q."/>
            <person name="Zhang J."/>
            <person name="Zhou S."/>
            <person name="Dickman M.B."/>
            <person name="Schulze-Lefert P."/>
            <person name="Ver Loren van Themaat E."/>
            <person name="Ma L.-J."/>
            <person name="Vaillancourt L.J."/>
        </authorList>
    </citation>
    <scope>NUCLEOTIDE SEQUENCE [LARGE SCALE GENOMIC DNA]</scope>
    <source>
        <strain evidence="3">IMI 349063</strain>
    </source>
</reference>
<sequence length="134" mass="15028">MFELQTIQGDGFWSAAPRHSAENAVRRFASKELELSYIPEQTMKTSLISETKFRESPSAVLPETSSNPRGICSIYTQSSQPCKFHPLPMAPVMLFQDTSVSLKWMDINSWRSTGSTWSLGTQEGQGMYTPQDLS</sequence>
<feature type="region of interest" description="Disordered" evidence="1">
    <location>
        <begin position="115"/>
        <end position="134"/>
    </location>
</feature>
<feature type="compositionally biased region" description="Polar residues" evidence="1">
    <location>
        <begin position="115"/>
        <end position="124"/>
    </location>
</feature>
<accession>H1VJ04</accession>
<name>H1VJ04_COLHI</name>
<dbReference type="Proteomes" id="UP000007174">
    <property type="component" value="Unassembled WGS sequence"/>
</dbReference>
<organism evidence="2 3">
    <name type="scientific">Colletotrichum higginsianum (strain IMI 349063)</name>
    <name type="common">Crucifer anthracnose fungus</name>
    <dbReference type="NCBI Taxonomy" id="759273"/>
    <lineage>
        <taxon>Eukaryota</taxon>
        <taxon>Fungi</taxon>
        <taxon>Dikarya</taxon>
        <taxon>Ascomycota</taxon>
        <taxon>Pezizomycotina</taxon>
        <taxon>Sordariomycetes</taxon>
        <taxon>Hypocreomycetidae</taxon>
        <taxon>Glomerellales</taxon>
        <taxon>Glomerellaceae</taxon>
        <taxon>Colletotrichum</taxon>
        <taxon>Colletotrichum destructivum species complex</taxon>
    </lineage>
</organism>
<dbReference type="AlphaFoldDB" id="H1VJ04"/>
<gene>
    <name evidence="2" type="ORF">CH063_10834</name>
</gene>
<protein>
    <submittedName>
        <fullName evidence="2">Uncharacterized protein</fullName>
    </submittedName>
</protein>